<evidence type="ECO:0000256" key="1">
    <source>
        <dbReference type="SAM" id="MobiDB-lite"/>
    </source>
</evidence>
<dbReference type="Proteomes" id="UP000290288">
    <property type="component" value="Unassembled WGS sequence"/>
</dbReference>
<evidence type="ECO:0000313" key="3">
    <source>
        <dbReference type="Proteomes" id="UP000290288"/>
    </source>
</evidence>
<dbReference type="EMBL" id="SDEE01000051">
    <property type="protein sequence ID" value="RXW23122.1"/>
    <property type="molecule type" value="Genomic_DNA"/>
</dbReference>
<protein>
    <submittedName>
        <fullName evidence="2">Uncharacterized protein</fullName>
    </submittedName>
</protein>
<dbReference type="AlphaFoldDB" id="A0A4Q2DUU7"/>
<reference evidence="2 3" key="1">
    <citation type="submission" date="2019-01" db="EMBL/GenBank/DDBJ databases">
        <title>Draft genome sequence of Psathyrella aberdarensis IHI B618.</title>
        <authorList>
            <person name="Buettner E."/>
            <person name="Kellner H."/>
        </authorList>
    </citation>
    <scope>NUCLEOTIDE SEQUENCE [LARGE SCALE GENOMIC DNA]</scope>
    <source>
        <strain evidence="2 3">IHI B618</strain>
    </source>
</reference>
<comment type="caution">
    <text evidence="2">The sequence shown here is derived from an EMBL/GenBank/DDBJ whole genome shotgun (WGS) entry which is preliminary data.</text>
</comment>
<sequence>MVLIGQPAINYGIKSRRGRLSKADHFAPVESTWKLIAQSHGQSSSTLVDASGRFASTQPSQELELSIA</sequence>
<evidence type="ECO:0000313" key="2">
    <source>
        <dbReference type="EMBL" id="RXW23122.1"/>
    </source>
</evidence>
<gene>
    <name evidence="2" type="ORF">EST38_g2755</name>
</gene>
<organism evidence="2 3">
    <name type="scientific">Candolleomyces aberdarensis</name>
    <dbReference type="NCBI Taxonomy" id="2316362"/>
    <lineage>
        <taxon>Eukaryota</taxon>
        <taxon>Fungi</taxon>
        <taxon>Dikarya</taxon>
        <taxon>Basidiomycota</taxon>
        <taxon>Agaricomycotina</taxon>
        <taxon>Agaricomycetes</taxon>
        <taxon>Agaricomycetidae</taxon>
        <taxon>Agaricales</taxon>
        <taxon>Agaricineae</taxon>
        <taxon>Psathyrellaceae</taxon>
        <taxon>Candolleomyces</taxon>
    </lineage>
</organism>
<name>A0A4Q2DUU7_9AGAR</name>
<keyword evidence="3" id="KW-1185">Reference proteome</keyword>
<accession>A0A4Q2DUU7</accession>
<proteinExistence type="predicted"/>
<feature type="region of interest" description="Disordered" evidence="1">
    <location>
        <begin position="47"/>
        <end position="68"/>
    </location>
</feature>